<evidence type="ECO:0000256" key="1">
    <source>
        <dbReference type="SAM" id="MobiDB-lite"/>
    </source>
</evidence>
<evidence type="ECO:0000313" key="4">
    <source>
        <dbReference type="Proteomes" id="UP000027073"/>
    </source>
</evidence>
<feature type="region of interest" description="Disordered" evidence="1">
    <location>
        <begin position="57"/>
        <end position="81"/>
    </location>
</feature>
<dbReference type="VEuPathDB" id="FungiDB:PLEOSDRAFT_1099093"/>
<dbReference type="STRING" id="1137138.A0A067PB43"/>
<dbReference type="Gene3D" id="3.80.10.10">
    <property type="entry name" value="Ribonuclease Inhibitor"/>
    <property type="match status" value="1"/>
</dbReference>
<proteinExistence type="predicted"/>
<dbReference type="EMBL" id="KL198004">
    <property type="protein sequence ID" value="KDQ33111.1"/>
    <property type="molecule type" value="Genomic_DNA"/>
</dbReference>
<dbReference type="PROSITE" id="PS50181">
    <property type="entry name" value="FBOX"/>
    <property type="match status" value="1"/>
</dbReference>
<dbReference type="InParanoid" id="A0A067PB43"/>
<gene>
    <name evidence="3" type="ORF">PLEOSDRAFT_1099093</name>
</gene>
<dbReference type="AlphaFoldDB" id="A0A067PB43"/>
<protein>
    <recommendedName>
        <fullName evidence="2">F-box domain-containing protein</fullName>
    </recommendedName>
</protein>
<dbReference type="InterPro" id="IPR001810">
    <property type="entry name" value="F-box_dom"/>
</dbReference>
<evidence type="ECO:0000259" key="2">
    <source>
        <dbReference type="PROSITE" id="PS50181"/>
    </source>
</evidence>
<feature type="domain" description="F-box" evidence="2">
    <location>
        <begin position="167"/>
        <end position="223"/>
    </location>
</feature>
<dbReference type="HOGENOM" id="CLU_018544_12_4_1"/>
<dbReference type="InterPro" id="IPR032675">
    <property type="entry name" value="LRR_dom_sf"/>
</dbReference>
<name>A0A067PB43_PLEO1</name>
<reference evidence="4" key="1">
    <citation type="journal article" date="2014" name="Proc. Natl. Acad. Sci. U.S.A.">
        <title>Extensive sampling of basidiomycete genomes demonstrates inadequacy of the white-rot/brown-rot paradigm for wood decay fungi.</title>
        <authorList>
            <person name="Riley R."/>
            <person name="Salamov A.A."/>
            <person name="Brown D.W."/>
            <person name="Nagy L.G."/>
            <person name="Floudas D."/>
            <person name="Held B.W."/>
            <person name="Levasseur A."/>
            <person name="Lombard V."/>
            <person name="Morin E."/>
            <person name="Otillar R."/>
            <person name="Lindquist E.A."/>
            <person name="Sun H."/>
            <person name="LaButti K.M."/>
            <person name="Schmutz J."/>
            <person name="Jabbour D."/>
            <person name="Luo H."/>
            <person name="Baker S.E."/>
            <person name="Pisabarro A.G."/>
            <person name="Walton J.D."/>
            <person name="Blanchette R.A."/>
            <person name="Henrissat B."/>
            <person name="Martin F."/>
            <person name="Cullen D."/>
            <person name="Hibbett D.S."/>
            <person name="Grigoriev I.V."/>
        </authorList>
    </citation>
    <scope>NUCLEOTIDE SEQUENCE [LARGE SCALE GENOMIC DNA]</scope>
    <source>
        <strain evidence="4">PC15</strain>
    </source>
</reference>
<dbReference type="OrthoDB" id="2883816at2759"/>
<sequence>MSHQEPAFKNTISSLMASFLGFVDAFPKAKTLSSSLFSRQHLQLPLPVDDEGIFGPSEVYASSSDSSRSPTPHGVLRSLPASIPEDCDDQGYLDPDYVIFHAPAADPIDFGIAITEQDKEYSYEWNGEQHSLSPGSFDKRPFSFLEKELGPSPTWSVDSEPESVNPHRSILKLPDEVLRQVFLSYGAGTDSKPSVRCGPLFLGQICRRWRTIVHSTPELWSSLTILAGDHVCVPRMPLLKAWLNRSKNCPLNLTIVYDGRMLERPGNFGSIDLVSELILTHSSRWHTMCFNYTRAKRLISMLSRIPPWGLPILHNVEISLRQRVAPPEQAPILSSLLSWAPSLRQLTCRGLAGISQITIPTQLTHLDIEGPLSTKDCLALLRSGRQLQDCRFHMEHSQEESLDDSPLLVHPLRSLYISSQEHLGDFFDHLILPNLEDLGISARWTSARRLPPWPQRQFISLLSRSSPAIRSFAVRCLPMSDIELLESLLYMSDTLMNLEVYVVGGGEGGITITETAISALTFNDYHHNLCPKLEQLTLCGCVRAADGLLGGMLASRRTILYSPRDEETHQLRHVEVAFPTTNHCQDVLYFKSLQRGGLHGEVM</sequence>
<dbReference type="Proteomes" id="UP000027073">
    <property type="component" value="Unassembled WGS sequence"/>
</dbReference>
<evidence type="ECO:0000313" key="3">
    <source>
        <dbReference type="EMBL" id="KDQ33111.1"/>
    </source>
</evidence>
<accession>A0A067PB43</accession>
<dbReference type="Gene3D" id="1.20.1280.50">
    <property type="match status" value="1"/>
</dbReference>
<organism evidence="3 4">
    <name type="scientific">Pleurotus ostreatus (strain PC15)</name>
    <name type="common">Oyster mushroom</name>
    <dbReference type="NCBI Taxonomy" id="1137138"/>
    <lineage>
        <taxon>Eukaryota</taxon>
        <taxon>Fungi</taxon>
        <taxon>Dikarya</taxon>
        <taxon>Basidiomycota</taxon>
        <taxon>Agaricomycotina</taxon>
        <taxon>Agaricomycetes</taxon>
        <taxon>Agaricomycetidae</taxon>
        <taxon>Agaricales</taxon>
        <taxon>Pleurotineae</taxon>
        <taxon>Pleurotaceae</taxon>
        <taxon>Pleurotus</taxon>
    </lineage>
</organism>